<accession>S3ZCM5</accession>
<dbReference type="Proteomes" id="UP000014629">
    <property type="component" value="Unassembled WGS sequence"/>
</dbReference>
<keyword evidence="2" id="KW-1185">Reference proteome</keyword>
<proteinExistence type="predicted"/>
<dbReference type="PATRIC" id="fig|1286094.4.peg.6036"/>
<dbReference type="OrthoDB" id="4246334at2"/>
<reference evidence="1 2" key="1">
    <citation type="submission" date="2013-02" db="EMBL/GenBank/DDBJ databases">
        <title>Draft Genome Sequence of Streptomyces aurantiacus, Which Produces Setomimycin.</title>
        <authorList>
            <person name="Gruening B.A."/>
            <person name="Praeg A."/>
            <person name="Erxleben A."/>
            <person name="Guenther S."/>
            <person name="Mueller M."/>
        </authorList>
    </citation>
    <scope>NUCLEOTIDE SEQUENCE [LARGE SCALE GENOMIC DNA]</scope>
    <source>
        <strain evidence="1 2">JA 4570</strain>
    </source>
</reference>
<organism evidence="1 2">
    <name type="scientific">Streptomyces aurantiacus JA 4570</name>
    <dbReference type="NCBI Taxonomy" id="1286094"/>
    <lineage>
        <taxon>Bacteria</taxon>
        <taxon>Bacillati</taxon>
        <taxon>Actinomycetota</taxon>
        <taxon>Actinomycetes</taxon>
        <taxon>Kitasatosporales</taxon>
        <taxon>Streptomycetaceae</taxon>
        <taxon>Streptomyces</taxon>
        <taxon>Streptomyces aurantiacus group</taxon>
    </lineage>
</organism>
<dbReference type="EMBL" id="AOPZ01000361">
    <property type="protein sequence ID" value="EPH40893.1"/>
    <property type="molecule type" value="Genomic_DNA"/>
</dbReference>
<sequence>MSVQPIQLPYAAGRQTDEQRLTAVETAIASNNLPQLRTVVRDDAVHVIVGDIEQYATWVYALGGESNRAPELDGASLWTLRTETPSGRNRSKVAVRVHVAVVCDESVPVEFRRPVSA</sequence>
<dbReference type="RefSeq" id="WP_016644229.1">
    <property type="nucleotide sequence ID" value="NZ_AOPZ01000361.1"/>
</dbReference>
<gene>
    <name evidence="1" type="ORF">STRAU_6108</name>
</gene>
<evidence type="ECO:0000313" key="1">
    <source>
        <dbReference type="EMBL" id="EPH40893.1"/>
    </source>
</evidence>
<evidence type="ECO:0000313" key="2">
    <source>
        <dbReference type="Proteomes" id="UP000014629"/>
    </source>
</evidence>
<name>S3ZCM5_9ACTN</name>
<comment type="caution">
    <text evidence="1">The sequence shown here is derived from an EMBL/GenBank/DDBJ whole genome shotgun (WGS) entry which is preliminary data.</text>
</comment>
<protein>
    <submittedName>
        <fullName evidence="1">Uncharacterized protein</fullName>
    </submittedName>
</protein>
<dbReference type="AlphaFoldDB" id="S3ZCM5"/>